<comment type="caution">
    <text evidence="2">The sequence shown here is derived from an EMBL/GenBank/DDBJ whole genome shotgun (WGS) entry which is preliminary data.</text>
</comment>
<dbReference type="CDD" id="cd07344">
    <property type="entry name" value="M48_yhfN_like"/>
    <property type="match status" value="1"/>
</dbReference>
<keyword evidence="3" id="KW-1185">Reference proteome</keyword>
<dbReference type="PANTHER" id="PTHR30399:SF1">
    <property type="entry name" value="UTP PYROPHOSPHATASE"/>
    <property type="match status" value="1"/>
</dbReference>
<dbReference type="Proteomes" id="UP000006431">
    <property type="component" value="Unassembled WGS sequence"/>
</dbReference>
<dbReference type="AlphaFoldDB" id="B6BJG4"/>
<gene>
    <name evidence="2" type="ORF">SMGD1_2688</name>
</gene>
<dbReference type="EMBL" id="AFRZ01000001">
    <property type="protein sequence ID" value="EHP31210.1"/>
    <property type="molecule type" value="Genomic_DNA"/>
</dbReference>
<sequence length="191" mass="23046">MKVVLKTSKVSRSYIEKLLIEKEGWIRKQLFKREQNPPIQINLEDEVLLFGEVYSVDADESTELRNLLHRLRKPNQKNILRCYDDFYKIFGKSHLGSRLEYYSQIMDLNYKEMKLKKMRSRWGSCSSDRVITFNTQLIKLEKEQIDYVVVHELAHLVHMNHSKDFHNLVKNYFPDAMRVRKEIRSRQNFTF</sequence>
<dbReference type="PATRIC" id="fig|929558.5.peg.2676"/>
<protein>
    <submittedName>
        <fullName evidence="2">Protein containing DUF45</fullName>
    </submittedName>
</protein>
<dbReference type="InterPro" id="IPR002725">
    <property type="entry name" value="YgjP-like_metallopeptidase"/>
</dbReference>
<accession>H1FSU2</accession>
<proteinExistence type="predicted"/>
<dbReference type="Pfam" id="PF01863">
    <property type="entry name" value="YgjP-like"/>
    <property type="match status" value="1"/>
</dbReference>
<dbReference type="STRING" id="929558.SMGD1_2688"/>
<organism evidence="2 3">
    <name type="scientific">Sulfurimonas gotlandica (strain DSM 19862 / JCM 16533 / GD1)</name>
    <dbReference type="NCBI Taxonomy" id="929558"/>
    <lineage>
        <taxon>Bacteria</taxon>
        <taxon>Pseudomonadati</taxon>
        <taxon>Campylobacterota</taxon>
        <taxon>Epsilonproteobacteria</taxon>
        <taxon>Campylobacterales</taxon>
        <taxon>Sulfurimonadaceae</taxon>
        <taxon>Sulfurimonas</taxon>
    </lineage>
</organism>
<dbReference type="PANTHER" id="PTHR30399">
    <property type="entry name" value="UNCHARACTERIZED PROTEIN YGJP"/>
    <property type="match status" value="1"/>
</dbReference>
<dbReference type="eggNOG" id="COG1451">
    <property type="taxonomic scope" value="Bacteria"/>
</dbReference>
<dbReference type="HOGENOM" id="CLU_065947_2_2_7"/>
<dbReference type="InterPro" id="IPR053136">
    <property type="entry name" value="UTP_pyrophosphatase-like"/>
</dbReference>
<evidence type="ECO:0000313" key="2">
    <source>
        <dbReference type="EMBL" id="EHP31210.1"/>
    </source>
</evidence>
<accession>B6BJG4</accession>
<feature type="domain" description="YgjP-like metallopeptidase" evidence="1">
    <location>
        <begin position="8"/>
        <end position="185"/>
    </location>
</feature>
<reference evidence="2 3" key="1">
    <citation type="journal article" date="2012" name="Proc. Natl. Acad. Sci. U.S.A.">
        <title>Genome and physiology of a model Epsilonproteobacterium responsible for sulfide detoxification in marine oxygen depletion zones.</title>
        <authorList>
            <person name="Grote J."/>
            <person name="Schott T."/>
            <person name="Bruckner C.G."/>
            <person name="Glockner F.O."/>
            <person name="Jost G."/>
            <person name="Teeling H."/>
            <person name="Labrenz M."/>
            <person name="Jurgens K."/>
        </authorList>
    </citation>
    <scope>NUCLEOTIDE SEQUENCE [LARGE SCALE GENOMIC DNA]</scope>
    <source>
        <strain evidence="2 3">GD1</strain>
    </source>
</reference>
<evidence type="ECO:0000313" key="3">
    <source>
        <dbReference type="Proteomes" id="UP000006431"/>
    </source>
</evidence>
<evidence type="ECO:0000259" key="1">
    <source>
        <dbReference type="Pfam" id="PF01863"/>
    </source>
</evidence>
<name>B6BJG4_SULGG</name>
<dbReference type="Gene3D" id="3.30.2010.10">
    <property type="entry name" value="Metalloproteases ('zincins'), catalytic domain"/>
    <property type="match status" value="1"/>
</dbReference>